<feature type="region of interest" description="Disordered" evidence="1">
    <location>
        <begin position="38"/>
        <end position="75"/>
    </location>
</feature>
<organism evidence="2 3">
    <name type="scientific">Polarella glacialis</name>
    <name type="common">Dinoflagellate</name>
    <dbReference type="NCBI Taxonomy" id="89957"/>
    <lineage>
        <taxon>Eukaryota</taxon>
        <taxon>Sar</taxon>
        <taxon>Alveolata</taxon>
        <taxon>Dinophyceae</taxon>
        <taxon>Suessiales</taxon>
        <taxon>Suessiaceae</taxon>
        <taxon>Polarella</taxon>
    </lineage>
</organism>
<feature type="non-terminal residue" evidence="2">
    <location>
        <position position="1"/>
    </location>
</feature>
<accession>A0A813DQC0</accession>
<evidence type="ECO:0000256" key="1">
    <source>
        <dbReference type="SAM" id="MobiDB-lite"/>
    </source>
</evidence>
<dbReference type="Proteomes" id="UP000654075">
    <property type="component" value="Unassembled WGS sequence"/>
</dbReference>
<gene>
    <name evidence="2" type="ORF">PGLA1383_LOCUS6462</name>
</gene>
<feature type="compositionally biased region" description="Low complexity" evidence="1">
    <location>
        <begin position="63"/>
        <end position="75"/>
    </location>
</feature>
<feature type="non-terminal residue" evidence="2">
    <location>
        <position position="75"/>
    </location>
</feature>
<protein>
    <submittedName>
        <fullName evidence="2">Uncharacterized protein</fullName>
    </submittedName>
</protein>
<dbReference type="AlphaFoldDB" id="A0A813DQC0"/>
<proteinExistence type="predicted"/>
<reference evidence="2" key="1">
    <citation type="submission" date="2021-02" db="EMBL/GenBank/DDBJ databases">
        <authorList>
            <person name="Dougan E. K."/>
            <person name="Rhodes N."/>
            <person name="Thang M."/>
            <person name="Chan C."/>
        </authorList>
    </citation>
    <scope>NUCLEOTIDE SEQUENCE</scope>
</reference>
<sequence length="75" mass="8567">EMKTSAITPHAFFFNEYLRCANESGEFERFRDILEQMKSHGLPENNGTQAQIRDMERLRSRATRPARAPPLSAAA</sequence>
<dbReference type="EMBL" id="CAJNNV010002688">
    <property type="protein sequence ID" value="CAE8587628.1"/>
    <property type="molecule type" value="Genomic_DNA"/>
</dbReference>
<comment type="caution">
    <text evidence="2">The sequence shown here is derived from an EMBL/GenBank/DDBJ whole genome shotgun (WGS) entry which is preliminary data.</text>
</comment>
<evidence type="ECO:0000313" key="3">
    <source>
        <dbReference type="Proteomes" id="UP000654075"/>
    </source>
</evidence>
<name>A0A813DQC0_POLGL</name>
<keyword evidence="3" id="KW-1185">Reference proteome</keyword>
<evidence type="ECO:0000313" key="2">
    <source>
        <dbReference type="EMBL" id="CAE8587628.1"/>
    </source>
</evidence>